<dbReference type="KEGG" id="rer:RER_50550"/>
<dbReference type="HOGENOM" id="CLU_083259_1_0_11"/>
<evidence type="ECO:0000256" key="1">
    <source>
        <dbReference type="SAM" id="SignalP"/>
    </source>
</evidence>
<dbReference type="Proteomes" id="UP000002204">
    <property type="component" value="Chromosome"/>
</dbReference>
<dbReference type="GO" id="GO:0016787">
    <property type="term" value="F:hydrolase activity"/>
    <property type="evidence" value="ECO:0007669"/>
    <property type="project" value="UniProtKB-KW"/>
</dbReference>
<dbReference type="InterPro" id="IPR043504">
    <property type="entry name" value="Peptidase_S1_PA_chymotrypsin"/>
</dbReference>
<accession>C0ZQJ5</accession>
<gene>
    <name evidence="2" type="ordered locus">RER_50550</name>
</gene>
<reference evidence="3" key="1">
    <citation type="submission" date="2005-03" db="EMBL/GenBank/DDBJ databases">
        <title>Comparison of the complete genome sequences of Rhodococcus erythropolis PR4 and Rhodococcus opacus B4.</title>
        <authorList>
            <person name="Takarada H."/>
            <person name="Sekine M."/>
            <person name="Hosoyama A."/>
            <person name="Yamada R."/>
            <person name="Fujisawa T."/>
            <person name="Omata S."/>
            <person name="Shimizu A."/>
            <person name="Tsukatani N."/>
            <person name="Tanikawa S."/>
            <person name="Fujita N."/>
            <person name="Harayama S."/>
        </authorList>
    </citation>
    <scope>NUCLEOTIDE SEQUENCE [LARGE SCALE GENOMIC DNA]</scope>
    <source>
        <strain evidence="3">PR4 / NBRC 100887</strain>
    </source>
</reference>
<name>C0ZQJ5_RHOE4</name>
<sequence length="219" mass="21926">MMLQRIVSALAALVLALGLGFIVSSNAVAAPTPMGGGSGIIVDNQLVCTLTTIGHDNGGRLVGITAGHCGGPGSFVIPESNEDAGVVGTFVESNPDLDYGVIQFDPGKVTPVRTVGAATITSIGAPASFPATACKEGRTTGTTCGVVWGDLSADASTWTQICVDHGDSGAPVTVGTTLVAMVNAYLWVPCLGPELGTNMTSIVDTINAHGGVGAGYRPI</sequence>
<proteinExistence type="predicted"/>
<dbReference type="AlphaFoldDB" id="C0ZQJ5"/>
<dbReference type="EMBL" id="AP008957">
    <property type="protein sequence ID" value="BAH35763.1"/>
    <property type="molecule type" value="Genomic_DNA"/>
</dbReference>
<dbReference type="eggNOG" id="COG5640">
    <property type="taxonomic scope" value="Bacteria"/>
</dbReference>
<dbReference type="Gene3D" id="2.40.10.10">
    <property type="entry name" value="Trypsin-like serine proteases"/>
    <property type="match status" value="2"/>
</dbReference>
<dbReference type="InterPro" id="IPR009003">
    <property type="entry name" value="Peptidase_S1_PA"/>
</dbReference>
<protein>
    <submittedName>
        <fullName evidence="2">Putative S1 family peptidase</fullName>
        <ecNumber evidence="2">3.4.21.-</ecNumber>
    </submittedName>
</protein>
<evidence type="ECO:0000313" key="2">
    <source>
        <dbReference type="EMBL" id="BAH35763.1"/>
    </source>
</evidence>
<dbReference type="SUPFAM" id="SSF50494">
    <property type="entry name" value="Trypsin-like serine proteases"/>
    <property type="match status" value="1"/>
</dbReference>
<reference evidence="2 3" key="2">
    <citation type="journal article" date="2006" name="Environ. Microbiol.">
        <title>Sequence analysis of three plasmids harboured in Rhodococcus erythropolis strain PR4.</title>
        <authorList>
            <person name="Sekine M."/>
            <person name="Tanikawa S."/>
            <person name="Omata S."/>
            <person name="Saito M."/>
            <person name="Fujisawa T."/>
            <person name="Tsukatani N."/>
            <person name="Tajima T."/>
            <person name="Sekigawa T."/>
            <person name="Kosugi H."/>
            <person name="Matsuo Y."/>
            <person name="Nishiko R."/>
            <person name="Imamura K."/>
            <person name="Ito M."/>
            <person name="Narita H."/>
            <person name="Tago S."/>
            <person name="Fujita N."/>
            <person name="Harayama S."/>
        </authorList>
    </citation>
    <scope>NUCLEOTIDE SEQUENCE [LARGE SCALE GENOMIC DNA]</scope>
    <source>
        <strain evidence="3">PR4 / NBRC 100887</strain>
    </source>
</reference>
<organism evidence="2 3">
    <name type="scientific">Rhodococcus erythropolis (strain PR4 / NBRC 100887)</name>
    <dbReference type="NCBI Taxonomy" id="234621"/>
    <lineage>
        <taxon>Bacteria</taxon>
        <taxon>Bacillati</taxon>
        <taxon>Actinomycetota</taxon>
        <taxon>Actinomycetes</taxon>
        <taxon>Mycobacteriales</taxon>
        <taxon>Nocardiaceae</taxon>
        <taxon>Rhodococcus</taxon>
        <taxon>Rhodococcus erythropolis group</taxon>
    </lineage>
</organism>
<dbReference type="EC" id="3.4.21.-" evidence="2"/>
<feature type="signal peptide" evidence="1">
    <location>
        <begin position="1"/>
        <end position="29"/>
    </location>
</feature>
<feature type="chain" id="PRO_5002906146" evidence="1">
    <location>
        <begin position="30"/>
        <end position="219"/>
    </location>
</feature>
<evidence type="ECO:0000313" key="3">
    <source>
        <dbReference type="Proteomes" id="UP000002204"/>
    </source>
</evidence>
<keyword evidence="2" id="KW-0378">Hydrolase</keyword>
<keyword evidence="1" id="KW-0732">Signal</keyword>